<sequence length="1936" mass="190739">MKLKPKSKVQPKAKSKSIRLATGLLGATLLLSTVSPAIGFAAGTASPLAASITVANNKAGVNDTVKVTGLAEGDVVKVYNAATAGTLLGSTTVGAGTTEAIVSISQIGSAAGSIYVTVTSGNGTDTESTRVVKAYDSETSVAPLATAITINNEKTGSADTVKVTGVSVGDVVTVYGAVVESATVVDGQTEVTVSKADLLTPTGGTAQVSVTKVNKLESLRTSKTYLSEPVSTVLAAGTISIANNKAGVQDKVTVTGLVAGDVVNVYKAATGGTTIGTATVADGATEATVTIDQLGAAAGSVYVSVKSTDKLESARTLKAYDSETSVAPVATAITVTNNSTGSADTVKVTGLAAGDVVNVYNVATGGTVLETATVADGATEATISKTDLLTAIGGTAYVTVTKANKLESARTAKAYVTEPVSAAPVAANITATNNKVGVDDKVVVTGLAAGDVVSVFKAATGGTAIGTATVAEGETTATITIEQLGAAAGSVYVSVKSTGKLESARITDAYDAEITTAPVATAITVTNNATGSADTVKVTGLAAGDVVNVYNVATGGTVLETATVADGATEATISKTDLLTAIGGTAYVTVTKANKLESARTAKVYVTEPVSAAPVAANITATNNKVGVDDKVVVTGLVAGDVVSVFKAATGGTAIGTATVADGATEATVTIDQLGAAAGSVYVSVKSTGKLESARITDAYDAEISTAPVATAITVTNNATGSADTVKVTGLAAGDVVNLYNVATGGTVQETATVADGATEATISKTDLLTAIGGTAYVTVTKANKLESARTAKVYVTEPVSAAPVAANITATNNKVGVDDKVVVTGLVAGDVVSVFKAATGGTAIGTATVADGATEATVTIDQLGAAAGSVYVSVKSTGKLESARITDAYDAEISTAPVATAITVTNNATGSADTVKVTGLAAGDVVNLYNVATGGTVQETATVADGATEATISKTDLLTAIGGTAYVTVTKANKLESARTAKVYVTEPVSAAPVAANITATNNKVGVDDKVVVTGLVAGDVVSVFKAATGGTAIGTATVAEGETTATITIEQLGAAAGSVYVSVKSTDKLESVRTLKAYDTETTVAPLATAITVVNNATGSADTVKVTGLAAGDVVNLYNVATGGTVLETATVANGATEATISKTDLLTAIGGTAYVTVTKANKLESARTAKVYVTEPVSAAPVAANITATNNKVGVDDKVVVTGLVAGDVVSVFKAATGGTAIGTATVAEGETTATITIEQLGAAAGSVYVSVKSTDKLESVRTLKAYDTETTVAPLATAITVVNNATGSADTVKVTGLAAGDVVNLYNVATGGTVIETATVADGATEATISKTDLLTAIGGTAYVTVTKANKLESARTAKVYVTEPVSVAPVAANITATNNKVGVDDKVVVTGLTAGDVVSVFKAATGGTAIGTATVADGATEATITIEQLGAAAGSVYVSVKSTDKLESVRTLKAYDTETTVAPLATAITVVNNATGSADTVKVTGLAAGDVVNLYNVATGGTVQETATVADGATEATISKTDLLTAIGGTAYVTVTKANKLESARTAKVYVTEPVSAAPVAANITATNNKVGVDDKVVVTGLVAGDVVSVFKAATGGTAIGTATVADGATEATVTIDQLGAAAGSVYVSVKSTDKLESVRTLKAYDTETTVAPLATAITVVNNATGSADTVKVTGLAAGDVVNLYNVATGGTVQETATVADGATEATISKTDLLTAIGGTAYVTVTKANKLESARTAKVYVTEPVSVAPVAANITATNNKVGVDDKVVVTGLAAGDVVNVYSVATGGTAIGTATVADGATEATVTIDQLGAAAGNVYVSVKSAGKLESTRTAKAYETEITAPAVAANIVVLNNDGASDIVRVTGLEAGDVVTVYNVATGGTSVGTATVANGKTSVNVLIDQLSVNAGKVYVTITKGNKAESTRVVKDYIAE</sequence>
<proteinExistence type="predicted"/>
<gene>
    <name evidence="2" type="ORF">Back11_52710</name>
</gene>
<dbReference type="OrthoDB" id="1489161at2"/>
<reference evidence="2 3" key="1">
    <citation type="submission" date="2018-11" db="EMBL/GenBank/DDBJ databases">
        <title>Complete genome sequence of Paenibacillus baekrokdamisoli strain KCTC 33723.</title>
        <authorList>
            <person name="Kang S.W."/>
            <person name="Lee K.C."/>
            <person name="Kim K.K."/>
            <person name="Kim J.S."/>
            <person name="Kim D.S."/>
            <person name="Ko S.H."/>
            <person name="Yang S.H."/>
            <person name="Lee J.S."/>
        </authorList>
    </citation>
    <scope>NUCLEOTIDE SEQUENCE [LARGE SCALE GENOMIC DNA]</scope>
    <source>
        <strain evidence="2 3">KCTC 33723</strain>
    </source>
</reference>
<dbReference type="Proteomes" id="UP000275368">
    <property type="component" value="Chromosome"/>
</dbReference>
<dbReference type="KEGG" id="pbk:Back11_52710"/>
<feature type="chain" id="PRO_5018051423" evidence="1">
    <location>
        <begin position="42"/>
        <end position="1936"/>
    </location>
</feature>
<keyword evidence="1" id="KW-0732">Signal</keyword>
<accession>A0A3G9IZD0</accession>
<evidence type="ECO:0000313" key="2">
    <source>
        <dbReference type="EMBL" id="BBH23926.1"/>
    </source>
</evidence>
<evidence type="ECO:0000256" key="1">
    <source>
        <dbReference type="SAM" id="SignalP"/>
    </source>
</evidence>
<organism evidence="2 3">
    <name type="scientific">Paenibacillus baekrokdamisoli</name>
    <dbReference type="NCBI Taxonomy" id="1712516"/>
    <lineage>
        <taxon>Bacteria</taxon>
        <taxon>Bacillati</taxon>
        <taxon>Bacillota</taxon>
        <taxon>Bacilli</taxon>
        <taxon>Bacillales</taxon>
        <taxon>Paenibacillaceae</taxon>
        <taxon>Paenibacillus</taxon>
    </lineage>
</organism>
<dbReference type="RefSeq" id="WP_125663776.1">
    <property type="nucleotide sequence ID" value="NZ_AP019308.1"/>
</dbReference>
<evidence type="ECO:0000313" key="3">
    <source>
        <dbReference type="Proteomes" id="UP000275368"/>
    </source>
</evidence>
<feature type="signal peptide" evidence="1">
    <location>
        <begin position="1"/>
        <end position="41"/>
    </location>
</feature>
<dbReference type="EMBL" id="AP019308">
    <property type="protein sequence ID" value="BBH23926.1"/>
    <property type="molecule type" value="Genomic_DNA"/>
</dbReference>
<name>A0A3G9IZD0_9BACL</name>
<keyword evidence="3" id="KW-1185">Reference proteome</keyword>
<protein>
    <submittedName>
        <fullName evidence="2">Uncharacterized protein</fullName>
    </submittedName>
</protein>